<dbReference type="AlphaFoldDB" id="A0A0F5JZ16"/>
<dbReference type="GO" id="GO:0005886">
    <property type="term" value="C:plasma membrane"/>
    <property type="evidence" value="ECO:0007669"/>
    <property type="project" value="TreeGrafter"/>
</dbReference>
<accession>A0A0F5JZ16</accession>
<sequence length="280" mass="30699">MSRQLLLDLGTPPPATFDNFIAGPNAELISRLQQLRRSVFATPDLQRPGFARATDDRVFYVWGESGSGRSHLLHALCDAIDTADAPAGAARQRVRLLTPQSPLSSFGFDSHVLLYAIDDCDRLPPARQIAVFNLFNEIQADPKVAFVATGAAPPRGLTIRDDLRTRLGWGLVYRLAPLNDDEKISALQIAARDRGFALAPDVPPHLLHHYQRDMPSLKRLLDALGQFALERKRAITLPLLRAMLADAPDGILAPTVDTPVPTPKPPPSPHSARTRTGRIK</sequence>
<keyword evidence="4" id="KW-1185">Reference proteome</keyword>
<dbReference type="Pfam" id="PF22688">
    <property type="entry name" value="Hda_lid"/>
    <property type="match status" value="1"/>
</dbReference>
<dbReference type="Gene3D" id="3.40.50.300">
    <property type="entry name" value="P-loop containing nucleotide triphosphate hydrolases"/>
    <property type="match status" value="1"/>
</dbReference>
<dbReference type="PANTHER" id="PTHR30050">
    <property type="entry name" value="CHROMOSOMAL REPLICATION INITIATOR PROTEIN DNAA"/>
    <property type="match status" value="1"/>
</dbReference>
<evidence type="ECO:0000259" key="2">
    <source>
        <dbReference type="Pfam" id="PF22688"/>
    </source>
</evidence>
<dbReference type="GO" id="GO:0003688">
    <property type="term" value="F:DNA replication origin binding"/>
    <property type="evidence" value="ECO:0007669"/>
    <property type="project" value="TreeGrafter"/>
</dbReference>
<dbReference type="STRING" id="28092.WM40_13815"/>
<gene>
    <name evidence="3" type="ORF">WM40_13815</name>
</gene>
<name>A0A0F5JZ16_9BURK</name>
<evidence type="ECO:0000313" key="4">
    <source>
        <dbReference type="Proteomes" id="UP000033618"/>
    </source>
</evidence>
<dbReference type="InterPro" id="IPR027417">
    <property type="entry name" value="P-loop_NTPase"/>
</dbReference>
<dbReference type="OrthoDB" id="9784878at2"/>
<dbReference type="InterPro" id="IPR020591">
    <property type="entry name" value="Chromosome_initiator_DnaA-like"/>
</dbReference>
<dbReference type="InterPro" id="IPR055199">
    <property type="entry name" value="Hda_lid"/>
</dbReference>
<dbReference type="EMBL" id="LAQU01000013">
    <property type="protein sequence ID" value="KKB63121.1"/>
    <property type="molecule type" value="Genomic_DNA"/>
</dbReference>
<comment type="caution">
    <text evidence="3">The sequence shown here is derived from an EMBL/GenBank/DDBJ whole genome shotgun (WGS) entry which is preliminary data.</text>
</comment>
<protein>
    <recommendedName>
        <fullName evidence="2">Hda lid domain-containing protein</fullName>
    </recommendedName>
</protein>
<dbReference type="RefSeq" id="WP_046153144.1">
    <property type="nucleotide sequence ID" value="NZ_CADFGU010000006.1"/>
</dbReference>
<dbReference type="NCBIfam" id="TIGR03420">
    <property type="entry name" value="DnaA_homol_Hda"/>
    <property type="match status" value="1"/>
</dbReference>
<proteinExistence type="predicted"/>
<dbReference type="SUPFAM" id="SSF52540">
    <property type="entry name" value="P-loop containing nucleoside triphosphate hydrolases"/>
    <property type="match status" value="1"/>
</dbReference>
<feature type="domain" description="Hda lid" evidence="2">
    <location>
        <begin position="180"/>
        <end position="244"/>
    </location>
</feature>
<feature type="region of interest" description="Disordered" evidence="1">
    <location>
        <begin position="254"/>
        <end position="280"/>
    </location>
</feature>
<organism evidence="3 4">
    <name type="scientific">Robbsia andropogonis</name>
    <dbReference type="NCBI Taxonomy" id="28092"/>
    <lineage>
        <taxon>Bacteria</taxon>
        <taxon>Pseudomonadati</taxon>
        <taxon>Pseudomonadota</taxon>
        <taxon>Betaproteobacteria</taxon>
        <taxon>Burkholderiales</taxon>
        <taxon>Burkholderiaceae</taxon>
        <taxon>Robbsia</taxon>
    </lineage>
</organism>
<dbReference type="PANTHER" id="PTHR30050:SF5">
    <property type="entry name" value="DNAA REGULATORY INACTIVATOR HDA"/>
    <property type="match status" value="1"/>
</dbReference>
<dbReference type="Gene3D" id="1.10.8.60">
    <property type="match status" value="1"/>
</dbReference>
<evidence type="ECO:0000313" key="3">
    <source>
        <dbReference type="EMBL" id="KKB63121.1"/>
    </source>
</evidence>
<reference evidence="3 4" key="1">
    <citation type="submission" date="2015-03" db="EMBL/GenBank/DDBJ databases">
        <title>Draft Genome Sequence of Burkholderia andropogonis type strain ICMP2807, isolated from Sorghum bicolor.</title>
        <authorList>
            <person name="Lopes-Santos L."/>
            <person name="Castro D.B."/>
            <person name="Ottoboni L.M."/>
            <person name="Park D."/>
            <person name="Weirc B.S."/>
            <person name="Destefano S.A."/>
        </authorList>
    </citation>
    <scope>NUCLEOTIDE SEQUENCE [LARGE SCALE GENOMIC DNA]</scope>
    <source>
        <strain evidence="3 4">ICMP2807</strain>
    </source>
</reference>
<feature type="compositionally biased region" description="Pro residues" evidence="1">
    <location>
        <begin position="260"/>
        <end position="269"/>
    </location>
</feature>
<dbReference type="GO" id="GO:0032297">
    <property type="term" value="P:negative regulation of DNA-templated DNA replication initiation"/>
    <property type="evidence" value="ECO:0007669"/>
    <property type="project" value="InterPro"/>
</dbReference>
<dbReference type="GO" id="GO:0006270">
    <property type="term" value="P:DNA replication initiation"/>
    <property type="evidence" value="ECO:0007669"/>
    <property type="project" value="TreeGrafter"/>
</dbReference>
<dbReference type="PATRIC" id="fig|28092.6.peg.3253"/>
<evidence type="ECO:0000256" key="1">
    <source>
        <dbReference type="SAM" id="MobiDB-lite"/>
    </source>
</evidence>
<dbReference type="InterPro" id="IPR017788">
    <property type="entry name" value="Hda"/>
</dbReference>
<dbReference type="PRINTS" id="PR00051">
    <property type="entry name" value="DNAA"/>
</dbReference>
<dbReference type="Proteomes" id="UP000033618">
    <property type="component" value="Unassembled WGS sequence"/>
</dbReference>